<name>A0A5B7GUC5_PORTR</name>
<protein>
    <submittedName>
        <fullName evidence="1">Uncharacterized protein</fullName>
    </submittedName>
</protein>
<sequence length="78" mass="9115">MDHKEQQPGMYSKPSHFIRMTDRRRLRDMIAGVTLSRRTTQRWTMATQGAATSVPRAPLVFRESVQQLRENEDVGNER</sequence>
<accession>A0A5B7GUC5</accession>
<proteinExistence type="predicted"/>
<evidence type="ECO:0000313" key="1">
    <source>
        <dbReference type="EMBL" id="MPC60777.1"/>
    </source>
</evidence>
<dbReference type="AlphaFoldDB" id="A0A5B7GUC5"/>
<reference evidence="1 2" key="1">
    <citation type="submission" date="2019-05" db="EMBL/GenBank/DDBJ databases">
        <title>Another draft genome of Portunus trituberculatus and its Hox gene families provides insights of decapod evolution.</title>
        <authorList>
            <person name="Jeong J.-H."/>
            <person name="Song I."/>
            <person name="Kim S."/>
            <person name="Choi T."/>
            <person name="Kim D."/>
            <person name="Ryu S."/>
            <person name="Kim W."/>
        </authorList>
    </citation>
    <scope>NUCLEOTIDE SEQUENCE [LARGE SCALE GENOMIC DNA]</scope>
    <source>
        <tissue evidence="1">Muscle</tissue>
    </source>
</reference>
<dbReference type="Proteomes" id="UP000324222">
    <property type="component" value="Unassembled WGS sequence"/>
</dbReference>
<comment type="caution">
    <text evidence="1">The sequence shown here is derived from an EMBL/GenBank/DDBJ whole genome shotgun (WGS) entry which is preliminary data.</text>
</comment>
<organism evidence="1 2">
    <name type="scientific">Portunus trituberculatus</name>
    <name type="common">Swimming crab</name>
    <name type="synonym">Neptunus trituberculatus</name>
    <dbReference type="NCBI Taxonomy" id="210409"/>
    <lineage>
        <taxon>Eukaryota</taxon>
        <taxon>Metazoa</taxon>
        <taxon>Ecdysozoa</taxon>
        <taxon>Arthropoda</taxon>
        <taxon>Crustacea</taxon>
        <taxon>Multicrustacea</taxon>
        <taxon>Malacostraca</taxon>
        <taxon>Eumalacostraca</taxon>
        <taxon>Eucarida</taxon>
        <taxon>Decapoda</taxon>
        <taxon>Pleocyemata</taxon>
        <taxon>Brachyura</taxon>
        <taxon>Eubrachyura</taxon>
        <taxon>Portunoidea</taxon>
        <taxon>Portunidae</taxon>
        <taxon>Portuninae</taxon>
        <taxon>Portunus</taxon>
    </lineage>
</organism>
<gene>
    <name evidence="1" type="ORF">E2C01_054833</name>
</gene>
<dbReference type="EMBL" id="VSRR010017887">
    <property type="protein sequence ID" value="MPC60777.1"/>
    <property type="molecule type" value="Genomic_DNA"/>
</dbReference>
<evidence type="ECO:0000313" key="2">
    <source>
        <dbReference type="Proteomes" id="UP000324222"/>
    </source>
</evidence>
<keyword evidence="2" id="KW-1185">Reference proteome</keyword>